<evidence type="ECO:0000256" key="6">
    <source>
        <dbReference type="PIRSR" id="PIRSR016020-1"/>
    </source>
</evidence>
<sequence>MASIEQTDTEVILKTADGIVSARVLLKGATVLSWKVHGQEQLWLSESAILDGDKGVRGGIPLVFPHFGPVTKSYVTSGETLPQHGFARNSQFEFLGQISDSPLSVQFGLGPENVPEKLQRLWPYNFTLIFTVTLDKSILQTSISIENPKIGVPDAELKKWDFNWLFHTYFHVPNGIDSISVTGLNNLDYYNKVLDSNAHEDSEEIIVTGELDRVYKNTNPSCPVFINDSGSPIFEIIRENLDDIVVWNPWENNMGDFSPKTGFNDMICVEAGTVSHSVTLNPGEKWEASQTIKSNL</sequence>
<evidence type="ECO:0000313" key="8">
    <source>
        <dbReference type="EMBL" id="VVT51969.1"/>
    </source>
</evidence>
<comment type="catalytic activity">
    <reaction evidence="1">
        <text>alpha-D-glucose 6-phosphate = beta-D-glucose 6-phosphate</text>
        <dbReference type="Rhea" id="RHEA:16249"/>
        <dbReference type="ChEBI" id="CHEBI:58225"/>
        <dbReference type="ChEBI" id="CHEBI:58247"/>
        <dbReference type="EC" id="5.1.3.15"/>
    </reaction>
</comment>
<feature type="active site" evidence="6">
    <location>
        <position position="270"/>
    </location>
</feature>
<dbReference type="Proteomes" id="UP000398389">
    <property type="component" value="Unassembled WGS sequence"/>
</dbReference>
<evidence type="ECO:0000256" key="3">
    <source>
        <dbReference type="ARBA" id="ARBA00012083"/>
    </source>
</evidence>
<dbReference type="Pfam" id="PF01263">
    <property type="entry name" value="Aldose_epim"/>
    <property type="match status" value="1"/>
</dbReference>
<dbReference type="InterPro" id="IPR008183">
    <property type="entry name" value="Aldose_1/G6P_1-epimerase"/>
</dbReference>
<accession>A0A5E8BN76</accession>
<dbReference type="Gene3D" id="2.70.98.10">
    <property type="match status" value="1"/>
</dbReference>
<dbReference type="AlphaFoldDB" id="A0A5E8BN76"/>
<organism evidence="8 9">
    <name type="scientific">Magnusiomyces paraingens</name>
    <dbReference type="NCBI Taxonomy" id="2606893"/>
    <lineage>
        <taxon>Eukaryota</taxon>
        <taxon>Fungi</taxon>
        <taxon>Dikarya</taxon>
        <taxon>Ascomycota</taxon>
        <taxon>Saccharomycotina</taxon>
        <taxon>Dipodascomycetes</taxon>
        <taxon>Dipodascales</taxon>
        <taxon>Dipodascaceae</taxon>
        <taxon>Magnusiomyces</taxon>
    </lineage>
</organism>
<dbReference type="EC" id="5.1.3.15" evidence="3 5"/>
<dbReference type="SUPFAM" id="SSF74650">
    <property type="entry name" value="Galactose mutarotase-like"/>
    <property type="match status" value="1"/>
</dbReference>
<gene>
    <name evidence="8" type="ORF">SAPINGB_P003273</name>
</gene>
<dbReference type="PANTHER" id="PTHR11122">
    <property type="entry name" value="APOSPORY-ASSOCIATED PROTEIN C-RELATED"/>
    <property type="match status" value="1"/>
</dbReference>
<evidence type="ECO:0000256" key="4">
    <source>
        <dbReference type="ARBA" id="ARBA00023235"/>
    </source>
</evidence>
<dbReference type="GO" id="GO:0005737">
    <property type="term" value="C:cytoplasm"/>
    <property type="evidence" value="ECO:0007669"/>
    <property type="project" value="TreeGrafter"/>
</dbReference>
<dbReference type="EMBL" id="CABVLU010000002">
    <property type="protein sequence ID" value="VVT51969.1"/>
    <property type="molecule type" value="Genomic_DNA"/>
</dbReference>
<dbReference type="RefSeq" id="XP_031853882.1">
    <property type="nucleotide sequence ID" value="XM_031997991.1"/>
</dbReference>
<feature type="binding site" evidence="7">
    <location>
        <position position="83"/>
    </location>
    <ligand>
        <name>substrate</name>
    </ligand>
</feature>
<dbReference type="GO" id="GO:0005975">
    <property type="term" value="P:carbohydrate metabolic process"/>
    <property type="evidence" value="ECO:0007669"/>
    <property type="project" value="InterPro"/>
</dbReference>
<feature type="active site" evidence="6">
    <location>
        <position position="167"/>
    </location>
</feature>
<evidence type="ECO:0000256" key="2">
    <source>
        <dbReference type="ARBA" id="ARBA00005866"/>
    </source>
</evidence>
<dbReference type="PANTHER" id="PTHR11122:SF13">
    <property type="entry name" value="GLUCOSE-6-PHOSPHATE 1-EPIMERASE"/>
    <property type="match status" value="1"/>
</dbReference>
<protein>
    <recommendedName>
        <fullName evidence="3 5">Glucose-6-phosphate 1-epimerase</fullName>
        <ecNumber evidence="3 5">5.1.3.15</ecNumber>
    </recommendedName>
</protein>
<evidence type="ECO:0000256" key="5">
    <source>
        <dbReference type="PIRNR" id="PIRNR016020"/>
    </source>
</evidence>
<dbReference type="PIRSF" id="PIRSF016020">
    <property type="entry name" value="PHexose_mutarotase"/>
    <property type="match status" value="1"/>
</dbReference>
<dbReference type="InterPro" id="IPR025532">
    <property type="entry name" value="G6P_1-epimerase"/>
</dbReference>
<evidence type="ECO:0000256" key="7">
    <source>
        <dbReference type="PIRSR" id="PIRSR016020-2"/>
    </source>
</evidence>
<dbReference type="GO" id="GO:0047938">
    <property type="term" value="F:glucose-6-phosphate 1-epimerase activity"/>
    <property type="evidence" value="ECO:0007669"/>
    <property type="project" value="UniProtKB-UniRule"/>
</dbReference>
<dbReference type="GO" id="GO:0030246">
    <property type="term" value="F:carbohydrate binding"/>
    <property type="evidence" value="ECO:0007669"/>
    <property type="project" value="UniProtKB-UniRule"/>
</dbReference>
<feature type="binding site" evidence="7">
    <location>
        <position position="88"/>
    </location>
    <ligand>
        <name>substrate</name>
    </ligand>
</feature>
<comment type="similarity">
    <text evidence="2 5">Belongs to the glucose-6-phosphate 1-epimerase family.</text>
</comment>
<keyword evidence="9" id="KW-1185">Reference proteome</keyword>
<dbReference type="GeneID" id="43582091"/>
<proteinExistence type="inferred from homology"/>
<name>A0A5E8BN76_9ASCO</name>
<evidence type="ECO:0000256" key="1">
    <source>
        <dbReference type="ARBA" id="ARBA00001096"/>
    </source>
</evidence>
<keyword evidence="4 5" id="KW-0413">Isomerase</keyword>
<evidence type="ECO:0000313" key="9">
    <source>
        <dbReference type="Proteomes" id="UP000398389"/>
    </source>
</evidence>
<dbReference type="CDD" id="cd09020">
    <property type="entry name" value="D-hex-6-P-epi_like"/>
    <property type="match status" value="1"/>
</dbReference>
<dbReference type="InterPro" id="IPR011013">
    <property type="entry name" value="Gal_mutarotase_sf_dom"/>
</dbReference>
<dbReference type="InterPro" id="IPR014718">
    <property type="entry name" value="GH-type_carb-bd"/>
</dbReference>
<reference evidence="8 9" key="1">
    <citation type="submission" date="2019-09" db="EMBL/GenBank/DDBJ databases">
        <authorList>
            <person name="Brejova B."/>
        </authorList>
    </citation>
    <scope>NUCLEOTIDE SEQUENCE [LARGE SCALE GENOMIC DNA]</scope>
</reference>
<feature type="binding site" evidence="7">
    <location>
        <position position="57"/>
    </location>
    <ligand>
        <name>substrate</name>
    </ligand>
</feature>
<comment type="function">
    <text evidence="5">Catalyzes the interconversion between the alpha and beta anomers from at least three hexose 6-phosphate sugars (Glc6P, Gal6P, and Man6P).</text>
</comment>
<dbReference type="OrthoDB" id="1659429at2759"/>